<evidence type="ECO:0000256" key="7">
    <source>
        <dbReference type="ARBA" id="ARBA00022840"/>
    </source>
</evidence>
<dbReference type="InterPro" id="IPR050482">
    <property type="entry name" value="Sensor_HK_TwoCompSys"/>
</dbReference>
<evidence type="ECO:0000256" key="9">
    <source>
        <dbReference type="SAM" id="Phobius"/>
    </source>
</evidence>
<feature type="domain" description="Signal transduction histidine kinase subgroup 3 dimerisation and phosphoacceptor" evidence="10">
    <location>
        <begin position="180"/>
        <end position="245"/>
    </location>
</feature>
<dbReference type="InterPro" id="IPR036890">
    <property type="entry name" value="HATPase_C_sf"/>
</dbReference>
<keyword evidence="5" id="KW-0547">Nucleotide-binding</keyword>
<dbReference type="CDD" id="cd16917">
    <property type="entry name" value="HATPase_UhpB-NarQ-NarX-like"/>
    <property type="match status" value="1"/>
</dbReference>
<keyword evidence="3" id="KW-0597">Phosphoprotein</keyword>
<evidence type="ECO:0000256" key="6">
    <source>
        <dbReference type="ARBA" id="ARBA00022777"/>
    </source>
</evidence>
<feature type="transmembrane region" description="Helical" evidence="9">
    <location>
        <begin position="112"/>
        <end position="132"/>
    </location>
</feature>
<gene>
    <name evidence="11" type="ORF">ACFFRH_43790</name>
</gene>
<dbReference type="SUPFAM" id="SSF55874">
    <property type="entry name" value="ATPase domain of HSP90 chaperone/DNA topoisomerase II/histidine kinase"/>
    <property type="match status" value="1"/>
</dbReference>
<dbReference type="EMBL" id="JBHMBS010000066">
    <property type="protein sequence ID" value="MFB9682428.1"/>
    <property type="molecule type" value="Genomic_DNA"/>
</dbReference>
<name>A0ABV5TXV3_9ACTN</name>
<dbReference type="GO" id="GO:0016301">
    <property type="term" value="F:kinase activity"/>
    <property type="evidence" value="ECO:0007669"/>
    <property type="project" value="UniProtKB-KW"/>
</dbReference>
<keyword evidence="7" id="KW-0067">ATP-binding</keyword>
<feature type="transmembrane region" description="Helical" evidence="9">
    <location>
        <begin position="43"/>
        <end position="62"/>
    </location>
</feature>
<evidence type="ECO:0000256" key="4">
    <source>
        <dbReference type="ARBA" id="ARBA00022679"/>
    </source>
</evidence>
<keyword evidence="4" id="KW-0808">Transferase</keyword>
<keyword evidence="9" id="KW-0472">Membrane</keyword>
<evidence type="ECO:0000313" key="12">
    <source>
        <dbReference type="Proteomes" id="UP001589610"/>
    </source>
</evidence>
<evidence type="ECO:0000256" key="5">
    <source>
        <dbReference type="ARBA" id="ARBA00022741"/>
    </source>
</evidence>
<evidence type="ECO:0000259" key="10">
    <source>
        <dbReference type="Pfam" id="PF07730"/>
    </source>
</evidence>
<dbReference type="Gene3D" id="1.20.5.1930">
    <property type="match status" value="1"/>
</dbReference>
<evidence type="ECO:0000256" key="1">
    <source>
        <dbReference type="ARBA" id="ARBA00000085"/>
    </source>
</evidence>
<proteinExistence type="predicted"/>
<dbReference type="PANTHER" id="PTHR24421:SF10">
    <property type="entry name" value="NITRATE_NITRITE SENSOR PROTEIN NARQ"/>
    <property type="match status" value="1"/>
</dbReference>
<sequence>MRLSDAVRGLRARDVWGAAVVVGLSFTPWVQDKGTVLAWDTPHRSFSLVAALLVIGQGLPLALRGRFPVACLALISPAFALYQFLGYRPTFASVGLYIALFTVGLNQRRHRWVTVAGWSAGYAMLSAALAVVGPPTPVIEYVYFFAIPAACWLGGSWAHGLLLRQEEQQVYAVESAMRDERERIARELHDVVTHHVTAMIMQADAARFVPAGEPRKVEAGLLAIGDTGRRALGDLRQLLSVLSPAHDAPRRPSLGRLADLVEQTRLAGQPVEFVEEGVVESEVAYRVVQEALTNALKHAPGRPTVVRVAGGPPGRTTIEVSTGAPDGPVPSARPGRGLSGLRRRVRLAGGDLRVRRDAEGAFVVRATL</sequence>
<dbReference type="RefSeq" id="WP_344744537.1">
    <property type="nucleotide sequence ID" value="NZ_BAAAWW010000046.1"/>
</dbReference>
<dbReference type="Proteomes" id="UP001589610">
    <property type="component" value="Unassembled WGS sequence"/>
</dbReference>
<protein>
    <recommendedName>
        <fullName evidence="2">histidine kinase</fullName>
        <ecNumber evidence="2">2.7.13.3</ecNumber>
    </recommendedName>
</protein>
<comment type="caution">
    <text evidence="11">The sequence shown here is derived from an EMBL/GenBank/DDBJ whole genome shotgun (WGS) entry which is preliminary data.</text>
</comment>
<reference evidence="11 12" key="1">
    <citation type="submission" date="2024-09" db="EMBL/GenBank/DDBJ databases">
        <authorList>
            <person name="Sun Q."/>
            <person name="Mori K."/>
        </authorList>
    </citation>
    <scope>NUCLEOTIDE SEQUENCE [LARGE SCALE GENOMIC DNA]</scope>
    <source>
        <strain evidence="11 12">JCM 3028</strain>
    </source>
</reference>
<accession>A0ABV5TXV3</accession>
<evidence type="ECO:0000256" key="8">
    <source>
        <dbReference type="ARBA" id="ARBA00023012"/>
    </source>
</evidence>
<evidence type="ECO:0000313" key="11">
    <source>
        <dbReference type="EMBL" id="MFB9682428.1"/>
    </source>
</evidence>
<keyword evidence="12" id="KW-1185">Reference proteome</keyword>
<comment type="catalytic activity">
    <reaction evidence="1">
        <text>ATP + protein L-histidine = ADP + protein N-phospho-L-histidine.</text>
        <dbReference type="EC" id="2.7.13.3"/>
    </reaction>
</comment>
<feature type="transmembrane region" description="Helical" evidence="9">
    <location>
        <begin position="90"/>
        <end position="105"/>
    </location>
</feature>
<dbReference type="EC" id="2.7.13.3" evidence="2"/>
<evidence type="ECO:0000256" key="2">
    <source>
        <dbReference type="ARBA" id="ARBA00012438"/>
    </source>
</evidence>
<keyword evidence="9" id="KW-0812">Transmembrane</keyword>
<keyword evidence="8" id="KW-0902">Two-component regulatory system</keyword>
<keyword evidence="9" id="KW-1133">Transmembrane helix</keyword>
<evidence type="ECO:0000256" key="3">
    <source>
        <dbReference type="ARBA" id="ARBA00022553"/>
    </source>
</evidence>
<feature type="transmembrane region" description="Helical" evidence="9">
    <location>
        <begin position="138"/>
        <end position="158"/>
    </location>
</feature>
<dbReference type="PANTHER" id="PTHR24421">
    <property type="entry name" value="NITRATE/NITRITE SENSOR PROTEIN NARX-RELATED"/>
    <property type="match status" value="1"/>
</dbReference>
<organism evidence="11 12">
    <name type="scientific">Streptosporangium vulgare</name>
    <dbReference type="NCBI Taxonomy" id="46190"/>
    <lineage>
        <taxon>Bacteria</taxon>
        <taxon>Bacillati</taxon>
        <taxon>Actinomycetota</taxon>
        <taxon>Actinomycetes</taxon>
        <taxon>Streptosporangiales</taxon>
        <taxon>Streptosporangiaceae</taxon>
        <taxon>Streptosporangium</taxon>
    </lineage>
</organism>
<dbReference type="Gene3D" id="3.30.565.10">
    <property type="entry name" value="Histidine kinase-like ATPase, C-terminal domain"/>
    <property type="match status" value="1"/>
</dbReference>
<keyword evidence="6 11" id="KW-0418">Kinase</keyword>
<dbReference type="Pfam" id="PF07730">
    <property type="entry name" value="HisKA_3"/>
    <property type="match status" value="1"/>
</dbReference>
<dbReference type="InterPro" id="IPR011712">
    <property type="entry name" value="Sig_transdc_His_kin_sub3_dim/P"/>
</dbReference>